<feature type="domain" description="AB hydrolase-1" evidence="5">
    <location>
        <begin position="248"/>
        <end position="355"/>
    </location>
</feature>
<feature type="transmembrane region" description="Helical" evidence="4">
    <location>
        <begin position="182"/>
        <end position="204"/>
    </location>
</feature>
<comment type="caution">
    <text evidence="6">The sequence shown here is derived from an EMBL/GenBank/DDBJ whole genome shotgun (WGS) entry which is preliminary data.</text>
</comment>
<dbReference type="InterPro" id="IPR000073">
    <property type="entry name" value="AB_hydrolase_1"/>
</dbReference>
<reference evidence="7" key="1">
    <citation type="journal article" date="2019" name="Int. J. Syst. Evol. Microbiol.">
        <title>The Global Catalogue of Microorganisms (GCM) 10K type strain sequencing project: providing services to taxonomists for standard genome sequencing and annotation.</title>
        <authorList>
            <consortium name="The Broad Institute Genomics Platform"/>
            <consortium name="The Broad Institute Genome Sequencing Center for Infectious Disease"/>
            <person name="Wu L."/>
            <person name="Ma J."/>
        </authorList>
    </citation>
    <scope>NUCLEOTIDE SEQUENCE [LARGE SCALE GENOMIC DNA]</scope>
    <source>
        <strain evidence="7">JCM 11496</strain>
    </source>
</reference>
<dbReference type="Gene3D" id="3.40.50.1820">
    <property type="entry name" value="alpha/beta hydrolase"/>
    <property type="match status" value="1"/>
</dbReference>
<organism evidence="6 7">
    <name type="scientific">Arthrobacter flavus</name>
    <dbReference type="NCBI Taxonomy" id="95172"/>
    <lineage>
        <taxon>Bacteria</taxon>
        <taxon>Bacillati</taxon>
        <taxon>Actinomycetota</taxon>
        <taxon>Actinomycetes</taxon>
        <taxon>Micrococcales</taxon>
        <taxon>Micrococcaceae</taxon>
        <taxon>Arthrobacter</taxon>
    </lineage>
</organism>
<evidence type="ECO:0000259" key="5">
    <source>
        <dbReference type="Pfam" id="PF00561"/>
    </source>
</evidence>
<feature type="transmembrane region" description="Helical" evidence="4">
    <location>
        <begin position="140"/>
        <end position="161"/>
    </location>
</feature>
<protein>
    <submittedName>
        <fullName evidence="6">Alpha/beta fold hydrolase</fullName>
    </submittedName>
</protein>
<gene>
    <name evidence="6" type="ORF">ACFSFX_00945</name>
</gene>
<evidence type="ECO:0000256" key="2">
    <source>
        <dbReference type="ARBA" id="ARBA00022801"/>
    </source>
</evidence>
<dbReference type="InterPro" id="IPR050266">
    <property type="entry name" value="AB_hydrolase_sf"/>
</dbReference>
<dbReference type="Pfam" id="PF00561">
    <property type="entry name" value="Abhydrolase_1"/>
    <property type="match status" value="1"/>
</dbReference>
<keyword evidence="4" id="KW-0812">Transmembrane</keyword>
<keyword evidence="7" id="KW-1185">Reference proteome</keyword>
<keyword evidence="4" id="KW-0472">Membrane</keyword>
<dbReference type="GO" id="GO:0016787">
    <property type="term" value="F:hydrolase activity"/>
    <property type="evidence" value="ECO:0007669"/>
    <property type="project" value="UniProtKB-KW"/>
</dbReference>
<feature type="compositionally biased region" description="Polar residues" evidence="3">
    <location>
        <begin position="21"/>
        <end position="33"/>
    </location>
</feature>
<accession>A0ABW4Q4K0</accession>
<feature type="transmembrane region" description="Helical" evidence="4">
    <location>
        <begin position="42"/>
        <end position="61"/>
    </location>
</feature>
<sequence length="534" mass="58337">MTDEDRHLKEVTEMSKEQLAPSPSQTAPAEPSRLSNTLAKPWVGLATTAAVTVGYALMAGWLTPRGPLTEIQAAVTVAMSLLVGAASGVALRSRWAILVAPVFFLVSFELFRAGVQGPTVDEIRLDSIYGIIAFVTGRGFHWLLVLIPMMLGAILGAAFVRSRKQHKGQDTSAPVHRRTRTFLFRGLTALTGVIVLLLGFFVALPGSTDPIVAEDGTPLPGSVSEFANVDVGDHQLSVMIRGRSDTNPVLLFLAGGPGGTELGAMRNHGGALEQDFVVATLDQRGTGKSMHQFEPASTFTLENAIRDALAVTEYLRQRFGQDRIYLVGQSWGSTLGVLLADREPQLYRAFVGVGQMVSQRATDIIFYEDALEWARSTGDAGLAATLEANGPPPYTDIRHYEPAIGTEQLVHPYDHTPNAEGAGQNFEGLFVEEYSNVEKIRNLGVTLDVFAMLYPQLQEIDFREQVTSLDIPVYLAQGRYEAPGRADLAEEWYEMLAAPSKELRVFETSGHRPMWEQPAEFDRLMSEVLADTSE</sequence>
<feature type="transmembrane region" description="Helical" evidence="4">
    <location>
        <begin position="96"/>
        <end position="115"/>
    </location>
</feature>
<dbReference type="EMBL" id="JBHUGA010000002">
    <property type="protein sequence ID" value="MFD1845163.1"/>
    <property type="molecule type" value="Genomic_DNA"/>
</dbReference>
<dbReference type="Proteomes" id="UP001597307">
    <property type="component" value="Unassembled WGS sequence"/>
</dbReference>
<dbReference type="InterPro" id="IPR002410">
    <property type="entry name" value="Peptidase_S33"/>
</dbReference>
<feature type="transmembrane region" description="Helical" evidence="4">
    <location>
        <begin position="73"/>
        <end position="91"/>
    </location>
</feature>
<dbReference type="InterPro" id="IPR029058">
    <property type="entry name" value="AB_hydrolase_fold"/>
</dbReference>
<comment type="similarity">
    <text evidence="1">Belongs to the peptidase S33 family.</text>
</comment>
<keyword evidence="2 6" id="KW-0378">Hydrolase</keyword>
<proteinExistence type="inferred from homology"/>
<feature type="compositionally biased region" description="Basic and acidic residues" evidence="3">
    <location>
        <begin position="1"/>
        <end position="16"/>
    </location>
</feature>
<dbReference type="SUPFAM" id="SSF53474">
    <property type="entry name" value="alpha/beta-Hydrolases"/>
    <property type="match status" value="1"/>
</dbReference>
<name>A0ABW4Q4K0_9MICC</name>
<feature type="region of interest" description="Disordered" evidence="3">
    <location>
        <begin position="1"/>
        <end position="33"/>
    </location>
</feature>
<evidence type="ECO:0000256" key="4">
    <source>
        <dbReference type="SAM" id="Phobius"/>
    </source>
</evidence>
<keyword evidence="4" id="KW-1133">Transmembrane helix</keyword>
<evidence type="ECO:0000313" key="6">
    <source>
        <dbReference type="EMBL" id="MFD1845163.1"/>
    </source>
</evidence>
<dbReference type="PANTHER" id="PTHR43798:SF27">
    <property type="entry name" value="HYDROLASE ALPHA_BETA HYDROLASE FOLD FAMILY"/>
    <property type="match status" value="1"/>
</dbReference>
<dbReference type="PRINTS" id="PR00793">
    <property type="entry name" value="PROAMNOPTASE"/>
</dbReference>
<dbReference type="RefSeq" id="WP_343877176.1">
    <property type="nucleotide sequence ID" value="NZ_BAAAIJ010000002.1"/>
</dbReference>
<evidence type="ECO:0000256" key="3">
    <source>
        <dbReference type="SAM" id="MobiDB-lite"/>
    </source>
</evidence>
<dbReference type="PANTHER" id="PTHR43798">
    <property type="entry name" value="MONOACYLGLYCEROL LIPASE"/>
    <property type="match status" value="1"/>
</dbReference>
<evidence type="ECO:0000313" key="7">
    <source>
        <dbReference type="Proteomes" id="UP001597307"/>
    </source>
</evidence>
<evidence type="ECO:0000256" key="1">
    <source>
        <dbReference type="ARBA" id="ARBA00010088"/>
    </source>
</evidence>